<comment type="caution">
    <text evidence="1">The sequence shown here is derived from an EMBL/GenBank/DDBJ whole genome shotgun (WGS) entry which is preliminary data.</text>
</comment>
<evidence type="ECO:0000313" key="2">
    <source>
        <dbReference type="Proteomes" id="UP001055811"/>
    </source>
</evidence>
<protein>
    <submittedName>
        <fullName evidence="1">Uncharacterized protein</fullName>
    </submittedName>
</protein>
<gene>
    <name evidence="1" type="ORF">L2E82_14420</name>
</gene>
<organism evidence="1 2">
    <name type="scientific">Cichorium intybus</name>
    <name type="common">Chicory</name>
    <dbReference type="NCBI Taxonomy" id="13427"/>
    <lineage>
        <taxon>Eukaryota</taxon>
        <taxon>Viridiplantae</taxon>
        <taxon>Streptophyta</taxon>
        <taxon>Embryophyta</taxon>
        <taxon>Tracheophyta</taxon>
        <taxon>Spermatophyta</taxon>
        <taxon>Magnoliopsida</taxon>
        <taxon>eudicotyledons</taxon>
        <taxon>Gunneridae</taxon>
        <taxon>Pentapetalae</taxon>
        <taxon>asterids</taxon>
        <taxon>campanulids</taxon>
        <taxon>Asterales</taxon>
        <taxon>Asteraceae</taxon>
        <taxon>Cichorioideae</taxon>
        <taxon>Cichorieae</taxon>
        <taxon>Cichoriinae</taxon>
        <taxon>Cichorium</taxon>
    </lineage>
</organism>
<accession>A0ACB9F0J7</accession>
<evidence type="ECO:0000313" key="1">
    <source>
        <dbReference type="EMBL" id="KAI3764413.1"/>
    </source>
</evidence>
<keyword evidence="2" id="KW-1185">Reference proteome</keyword>
<reference evidence="1 2" key="2">
    <citation type="journal article" date="2022" name="Mol. Ecol. Resour.">
        <title>The genomes of chicory, endive, great burdock and yacon provide insights into Asteraceae paleo-polyploidization history and plant inulin production.</title>
        <authorList>
            <person name="Fan W."/>
            <person name="Wang S."/>
            <person name="Wang H."/>
            <person name="Wang A."/>
            <person name="Jiang F."/>
            <person name="Liu H."/>
            <person name="Zhao H."/>
            <person name="Xu D."/>
            <person name="Zhang Y."/>
        </authorList>
    </citation>
    <scope>NUCLEOTIDE SEQUENCE [LARGE SCALE GENOMIC DNA]</scope>
    <source>
        <strain evidence="2">cv. Punajuju</strain>
        <tissue evidence="1">Leaves</tissue>
    </source>
</reference>
<dbReference type="Proteomes" id="UP001055811">
    <property type="component" value="Linkage Group LG03"/>
</dbReference>
<name>A0ACB9F0J7_CICIN</name>
<sequence length="88" mass="9856">MAGGGIAGVDFTGEDGLDFRRTQFPEKTDSILKQYVLVLSYTEEHERWFTKIDCISEHDRIPQDLGDNELAVTCPFPGKGFNKEGMEG</sequence>
<proteinExistence type="predicted"/>
<reference evidence="2" key="1">
    <citation type="journal article" date="2022" name="Mol. Ecol. Resour.">
        <title>The genomes of chicory, endive, great burdock and yacon provide insights into Asteraceae palaeo-polyploidization history and plant inulin production.</title>
        <authorList>
            <person name="Fan W."/>
            <person name="Wang S."/>
            <person name="Wang H."/>
            <person name="Wang A."/>
            <person name="Jiang F."/>
            <person name="Liu H."/>
            <person name="Zhao H."/>
            <person name="Xu D."/>
            <person name="Zhang Y."/>
        </authorList>
    </citation>
    <scope>NUCLEOTIDE SEQUENCE [LARGE SCALE GENOMIC DNA]</scope>
    <source>
        <strain evidence="2">cv. Punajuju</strain>
    </source>
</reference>
<dbReference type="EMBL" id="CM042011">
    <property type="protein sequence ID" value="KAI3764413.1"/>
    <property type="molecule type" value="Genomic_DNA"/>
</dbReference>